<name>A0A517Z9K2_9PLAN</name>
<keyword evidence="1" id="KW-0175">Coiled coil</keyword>
<proteinExistence type="predicted"/>
<accession>A0A517Z9K2</accession>
<keyword evidence="2" id="KW-0732">Signal</keyword>
<dbReference type="Proteomes" id="UP000320496">
    <property type="component" value="Chromosome"/>
</dbReference>
<reference evidence="3 4" key="1">
    <citation type="submission" date="2019-02" db="EMBL/GenBank/DDBJ databases">
        <title>Deep-cultivation of Planctomycetes and their phenomic and genomic characterization uncovers novel biology.</title>
        <authorList>
            <person name="Wiegand S."/>
            <person name="Jogler M."/>
            <person name="Boedeker C."/>
            <person name="Pinto D."/>
            <person name="Vollmers J."/>
            <person name="Rivas-Marin E."/>
            <person name="Kohn T."/>
            <person name="Peeters S.H."/>
            <person name="Heuer A."/>
            <person name="Rast P."/>
            <person name="Oberbeckmann S."/>
            <person name="Bunk B."/>
            <person name="Jeske O."/>
            <person name="Meyerdierks A."/>
            <person name="Storesund J.E."/>
            <person name="Kallscheuer N."/>
            <person name="Luecker S."/>
            <person name="Lage O.M."/>
            <person name="Pohl T."/>
            <person name="Merkel B.J."/>
            <person name="Hornburger P."/>
            <person name="Mueller R.-W."/>
            <person name="Bruemmer F."/>
            <person name="Labrenz M."/>
            <person name="Spormann A.M."/>
            <person name="Op den Camp H."/>
            <person name="Overmann J."/>
            <person name="Amann R."/>
            <person name="Jetten M.S.M."/>
            <person name="Mascher T."/>
            <person name="Medema M.H."/>
            <person name="Devos D.P."/>
            <person name="Kaster A.-K."/>
            <person name="Ovreas L."/>
            <person name="Rohde M."/>
            <person name="Galperin M.Y."/>
            <person name="Jogler C."/>
        </authorList>
    </citation>
    <scope>NUCLEOTIDE SEQUENCE [LARGE SCALE GENOMIC DNA]</scope>
    <source>
        <strain evidence="3 4">Mal4</strain>
    </source>
</reference>
<dbReference type="OrthoDB" id="9815249at2"/>
<gene>
    <name evidence="3" type="ORF">Mal4_34350</name>
</gene>
<organism evidence="3 4">
    <name type="scientific">Maioricimonas rarisocia</name>
    <dbReference type="NCBI Taxonomy" id="2528026"/>
    <lineage>
        <taxon>Bacteria</taxon>
        <taxon>Pseudomonadati</taxon>
        <taxon>Planctomycetota</taxon>
        <taxon>Planctomycetia</taxon>
        <taxon>Planctomycetales</taxon>
        <taxon>Planctomycetaceae</taxon>
        <taxon>Maioricimonas</taxon>
    </lineage>
</organism>
<sequence precursor="true">MLPRRHSSLLLALLTVAFSTSVLAGPLAAADSVIEEANAHLEEARLDEAAALLEAHLEENEKDAQARFQLGAVQFLQAIEHLAQSHYRYGLLQEASGQIPLLRIPVPPNPKPKKLTYRKARQVLERFVDDLAVAEATLARVDTSADCKLPIHIGRIRFDIDGDGKGSDTETLWRMYRVVNAGIRQTDGEQFLIIFDAGDVRWLQGYCHLLSAMGDTVLAYNWKELFDRCAHLFYPRPVTSYPWLAEEKRGRSWDMRQITDLIAFIHLINFPVKEPERLESALHHLRAMIGLSRESWELIQAESDDDHEWLPNPRQTGVIPRVRVEQAMIDSWHEFLIEAEEILAGEKLVPYWRGPRTEGVKPKGVNIHKVFTEPRRFDLVMWVQGTDAVPYLEEGQLSDPTTWNRLQQVFRGQFIGFAIWFN</sequence>
<feature type="chain" id="PRO_5022178297" evidence="2">
    <location>
        <begin position="25"/>
        <end position="422"/>
    </location>
</feature>
<dbReference type="SUPFAM" id="SSF48452">
    <property type="entry name" value="TPR-like"/>
    <property type="match status" value="1"/>
</dbReference>
<evidence type="ECO:0000256" key="2">
    <source>
        <dbReference type="SAM" id="SignalP"/>
    </source>
</evidence>
<evidence type="ECO:0000256" key="1">
    <source>
        <dbReference type="SAM" id="Coils"/>
    </source>
</evidence>
<dbReference type="InterPro" id="IPR011990">
    <property type="entry name" value="TPR-like_helical_dom_sf"/>
</dbReference>
<evidence type="ECO:0000313" key="4">
    <source>
        <dbReference type="Proteomes" id="UP000320496"/>
    </source>
</evidence>
<feature type="coiled-coil region" evidence="1">
    <location>
        <begin position="27"/>
        <end position="54"/>
    </location>
</feature>
<dbReference type="AlphaFoldDB" id="A0A517Z9K2"/>
<dbReference type="RefSeq" id="WP_145370318.1">
    <property type="nucleotide sequence ID" value="NZ_CP036275.1"/>
</dbReference>
<keyword evidence="4" id="KW-1185">Reference proteome</keyword>
<protein>
    <submittedName>
        <fullName evidence="3">Uncharacterized protein</fullName>
    </submittedName>
</protein>
<dbReference type="EMBL" id="CP036275">
    <property type="protein sequence ID" value="QDU39100.1"/>
    <property type="molecule type" value="Genomic_DNA"/>
</dbReference>
<feature type="signal peptide" evidence="2">
    <location>
        <begin position="1"/>
        <end position="24"/>
    </location>
</feature>
<dbReference type="KEGG" id="mri:Mal4_34350"/>
<evidence type="ECO:0000313" key="3">
    <source>
        <dbReference type="EMBL" id="QDU39100.1"/>
    </source>
</evidence>